<protein>
    <submittedName>
        <fullName evidence="4">Peptide-binding protein</fullName>
    </submittedName>
</protein>
<reference evidence="4" key="2">
    <citation type="submission" date="2020-09" db="EMBL/GenBank/DDBJ databases">
        <authorList>
            <person name="Sun Q."/>
            <person name="Ohkuma M."/>
        </authorList>
    </citation>
    <scope>NUCLEOTIDE SEQUENCE</scope>
    <source>
        <strain evidence="4">JCM 4646</strain>
    </source>
</reference>
<dbReference type="Gene3D" id="2.60.200.20">
    <property type="match status" value="1"/>
</dbReference>
<feature type="region of interest" description="Disordered" evidence="2">
    <location>
        <begin position="1"/>
        <end position="34"/>
    </location>
</feature>
<dbReference type="InterPro" id="IPR050923">
    <property type="entry name" value="Cell_Proc_Reg/RNA_Proc"/>
</dbReference>
<dbReference type="InterPro" id="IPR012551">
    <property type="entry name" value="DUF1707_SHOCT-like"/>
</dbReference>
<sequence length="202" mass="22204">MARRRAAGFWTVRSGRPDNQPMSTPDFRTRVERPSEAERELALEVLREGAGSGRLSHHTFMTRMEIVLQARSRAELDAVLDDLPGSRPVSRLLLRTVGRFSAFGVGLRDAWRRERLPGLQLPEAGSGLLTIGRLPGSGLRLSDSSVSRAHAELRREGGGWVLYDLGSTNGTHVNGRRVAGAVRVRPGDQVRFGDLEFRLAAG</sequence>
<dbReference type="AlphaFoldDB" id="A0A919GFP2"/>
<dbReference type="CDD" id="cd00060">
    <property type="entry name" value="FHA"/>
    <property type="match status" value="1"/>
</dbReference>
<evidence type="ECO:0000256" key="2">
    <source>
        <dbReference type="SAM" id="MobiDB-lite"/>
    </source>
</evidence>
<dbReference type="EMBL" id="BNBO01000063">
    <property type="protein sequence ID" value="GHH83219.1"/>
    <property type="molecule type" value="Genomic_DNA"/>
</dbReference>
<dbReference type="Proteomes" id="UP000617734">
    <property type="component" value="Unassembled WGS sequence"/>
</dbReference>
<organism evidence="4 5">
    <name type="scientific">Kitasatospora indigofera</name>
    <dbReference type="NCBI Taxonomy" id="67307"/>
    <lineage>
        <taxon>Bacteria</taxon>
        <taxon>Bacillati</taxon>
        <taxon>Actinomycetota</taxon>
        <taxon>Actinomycetes</taxon>
        <taxon>Kitasatosporales</taxon>
        <taxon>Streptomycetaceae</taxon>
        <taxon>Kitasatospora</taxon>
    </lineage>
</organism>
<evidence type="ECO:0000313" key="4">
    <source>
        <dbReference type="EMBL" id="GHH83219.1"/>
    </source>
</evidence>
<feature type="domain" description="FHA" evidence="3">
    <location>
        <begin position="129"/>
        <end position="178"/>
    </location>
</feature>
<keyword evidence="1" id="KW-0597">Phosphoprotein</keyword>
<dbReference type="PANTHER" id="PTHR23308">
    <property type="entry name" value="NUCLEAR INHIBITOR OF PROTEIN PHOSPHATASE-1"/>
    <property type="match status" value="1"/>
</dbReference>
<accession>A0A919GFP2</accession>
<dbReference type="Pfam" id="PF00498">
    <property type="entry name" value="FHA"/>
    <property type="match status" value="1"/>
</dbReference>
<keyword evidence="5" id="KW-1185">Reference proteome</keyword>
<dbReference type="PROSITE" id="PS50006">
    <property type="entry name" value="FHA_DOMAIN"/>
    <property type="match status" value="1"/>
</dbReference>
<name>A0A919GFP2_9ACTN</name>
<evidence type="ECO:0000259" key="3">
    <source>
        <dbReference type="PROSITE" id="PS50006"/>
    </source>
</evidence>
<comment type="caution">
    <text evidence="4">The sequence shown here is derived from an EMBL/GenBank/DDBJ whole genome shotgun (WGS) entry which is preliminary data.</text>
</comment>
<gene>
    <name evidence="4" type="ORF">GCM10018781_69810</name>
</gene>
<reference evidence="4" key="1">
    <citation type="journal article" date="2014" name="Int. J. Syst. Evol. Microbiol.">
        <title>Complete genome sequence of Corynebacterium casei LMG S-19264T (=DSM 44701T), isolated from a smear-ripened cheese.</title>
        <authorList>
            <consortium name="US DOE Joint Genome Institute (JGI-PGF)"/>
            <person name="Walter F."/>
            <person name="Albersmeier A."/>
            <person name="Kalinowski J."/>
            <person name="Ruckert C."/>
        </authorList>
    </citation>
    <scope>NUCLEOTIDE SEQUENCE</scope>
    <source>
        <strain evidence="4">JCM 4646</strain>
    </source>
</reference>
<evidence type="ECO:0000256" key="1">
    <source>
        <dbReference type="ARBA" id="ARBA00022553"/>
    </source>
</evidence>
<evidence type="ECO:0000313" key="5">
    <source>
        <dbReference type="Proteomes" id="UP000617734"/>
    </source>
</evidence>
<dbReference type="Pfam" id="PF08044">
    <property type="entry name" value="DUF1707"/>
    <property type="match status" value="1"/>
</dbReference>
<dbReference type="InterPro" id="IPR008984">
    <property type="entry name" value="SMAD_FHA_dom_sf"/>
</dbReference>
<dbReference type="SMART" id="SM00240">
    <property type="entry name" value="FHA"/>
    <property type="match status" value="1"/>
</dbReference>
<proteinExistence type="predicted"/>
<dbReference type="InterPro" id="IPR000253">
    <property type="entry name" value="FHA_dom"/>
</dbReference>
<dbReference type="SUPFAM" id="SSF49879">
    <property type="entry name" value="SMAD/FHA domain"/>
    <property type="match status" value="1"/>
</dbReference>